<evidence type="ECO:0000313" key="10">
    <source>
        <dbReference type="Proteomes" id="UP000256328"/>
    </source>
</evidence>
<feature type="transmembrane region" description="Helical" evidence="7">
    <location>
        <begin position="165"/>
        <end position="187"/>
    </location>
</feature>
<sequence>MATTTGFQADALESKHISSIEKTSISESNEKAVDDVQEGIIIEDGLRRGLLGRHVTLISLASVIGASCFYGFGYALYLSGPLGALIGFSIVGFSVWALMQAIGEVTTMFPIAGGFIEHASRFVDPAFSFSMAWLYYLMWSVFLGSEWNGAILILQYWVPEEKMPLYGWVIVFFVFFSILTTLGVVVYGELEYYLGWFKIIALAVCFFISFLVNVGAFGNGYIGFRYWTPPVGPVVHGINGLGQVFVLAASYYVGTEIISLAAGETKDPRRSIPRGVNTVVYRILFVYLGLIFFQGLICPSDSPELLNASSKAASSPFTIGFTQAGWKSSGHFINTLTIIAFISAGNGCIYVQSRALYSLSLSGRAPKFFSITSKKGVPYVAILTSCCWGFLALMNMKITAGTVFTYMTSVGGSAAYIAWSAIVYTHLRVRAGLEKQGIHPSTYPFKVFGSIWIYRFNFCLNIFILFIQGFTAFEKPFNVKNFVASYITIPTAVILFVGYKLYYKTHWVRLDEMDFSDRLQKLEEDEEEDSKNLSWPTRLIQRFRK</sequence>
<evidence type="ECO:0000256" key="5">
    <source>
        <dbReference type="ARBA" id="ARBA00022989"/>
    </source>
</evidence>
<evidence type="ECO:0000256" key="4">
    <source>
        <dbReference type="ARBA" id="ARBA00022970"/>
    </source>
</evidence>
<keyword evidence="2" id="KW-0813">Transport</keyword>
<gene>
    <name evidence="9" type="ORF">BP5796_00779</name>
</gene>
<evidence type="ECO:0000256" key="7">
    <source>
        <dbReference type="SAM" id="Phobius"/>
    </source>
</evidence>
<dbReference type="GO" id="GO:0015171">
    <property type="term" value="F:amino acid transmembrane transporter activity"/>
    <property type="evidence" value="ECO:0007669"/>
    <property type="project" value="TreeGrafter"/>
</dbReference>
<dbReference type="Proteomes" id="UP000256328">
    <property type="component" value="Unassembled WGS sequence"/>
</dbReference>
<dbReference type="Pfam" id="PF00324">
    <property type="entry name" value="AA_permease"/>
    <property type="match status" value="1"/>
</dbReference>
<keyword evidence="10" id="KW-1185">Reference proteome</keyword>
<dbReference type="AlphaFoldDB" id="A0A3D8T8Z6"/>
<evidence type="ECO:0000259" key="8">
    <source>
        <dbReference type="Pfam" id="PF00324"/>
    </source>
</evidence>
<name>A0A3D8T8Z6_9HELO</name>
<evidence type="ECO:0000256" key="6">
    <source>
        <dbReference type="ARBA" id="ARBA00023136"/>
    </source>
</evidence>
<dbReference type="PANTHER" id="PTHR43341:SF26">
    <property type="entry name" value="GENERAL AMINO ACID PERMEASE AGP3"/>
    <property type="match status" value="1"/>
</dbReference>
<dbReference type="InterPro" id="IPR004841">
    <property type="entry name" value="AA-permease/SLC12A_dom"/>
</dbReference>
<feature type="transmembrane region" description="Helical" evidence="7">
    <location>
        <begin position="199"/>
        <end position="224"/>
    </location>
</feature>
<feature type="transmembrane region" description="Helical" evidence="7">
    <location>
        <begin position="404"/>
        <end position="427"/>
    </location>
</feature>
<evidence type="ECO:0000256" key="1">
    <source>
        <dbReference type="ARBA" id="ARBA00004141"/>
    </source>
</evidence>
<proteinExistence type="predicted"/>
<feature type="transmembrane region" description="Helical" evidence="7">
    <location>
        <begin position="332"/>
        <end position="357"/>
    </location>
</feature>
<evidence type="ECO:0000256" key="2">
    <source>
        <dbReference type="ARBA" id="ARBA00022448"/>
    </source>
</evidence>
<dbReference type="InterPro" id="IPR004840">
    <property type="entry name" value="Amino_acid_permease_CS"/>
</dbReference>
<dbReference type="EMBL" id="PDLN01000001">
    <property type="protein sequence ID" value="RDW95016.1"/>
    <property type="molecule type" value="Genomic_DNA"/>
</dbReference>
<dbReference type="Gene3D" id="1.20.1740.10">
    <property type="entry name" value="Amino acid/polyamine transporter I"/>
    <property type="match status" value="1"/>
</dbReference>
<feature type="transmembrane region" description="Helical" evidence="7">
    <location>
        <begin position="482"/>
        <end position="503"/>
    </location>
</feature>
<keyword evidence="3 7" id="KW-0812">Transmembrane</keyword>
<comment type="caution">
    <text evidence="9">The sequence shown here is derived from an EMBL/GenBank/DDBJ whole genome shotgun (WGS) entry which is preliminary data.</text>
</comment>
<dbReference type="PROSITE" id="PS00218">
    <property type="entry name" value="AMINO_ACID_PERMEASE_1"/>
    <property type="match status" value="1"/>
</dbReference>
<dbReference type="FunFam" id="1.20.1740.10:FF:000001">
    <property type="entry name" value="Amino acid permease"/>
    <property type="match status" value="1"/>
</dbReference>
<dbReference type="PANTHER" id="PTHR43341">
    <property type="entry name" value="AMINO ACID PERMEASE"/>
    <property type="match status" value="1"/>
</dbReference>
<feature type="transmembrane region" description="Helical" evidence="7">
    <location>
        <begin position="55"/>
        <end position="76"/>
    </location>
</feature>
<keyword evidence="4" id="KW-0029">Amino-acid transport</keyword>
<feature type="domain" description="Amino acid permease/ SLC12A" evidence="8">
    <location>
        <begin position="54"/>
        <end position="507"/>
    </location>
</feature>
<feature type="transmembrane region" description="Helical" evidence="7">
    <location>
        <begin position="275"/>
        <end position="297"/>
    </location>
</feature>
<organism evidence="9 10">
    <name type="scientific">Coleophoma crateriformis</name>
    <dbReference type="NCBI Taxonomy" id="565419"/>
    <lineage>
        <taxon>Eukaryota</taxon>
        <taxon>Fungi</taxon>
        <taxon>Dikarya</taxon>
        <taxon>Ascomycota</taxon>
        <taxon>Pezizomycotina</taxon>
        <taxon>Leotiomycetes</taxon>
        <taxon>Helotiales</taxon>
        <taxon>Dermateaceae</taxon>
        <taxon>Coleophoma</taxon>
    </lineage>
</organism>
<feature type="transmembrane region" description="Helical" evidence="7">
    <location>
        <begin position="122"/>
        <end position="145"/>
    </location>
</feature>
<dbReference type="OrthoDB" id="3900342at2759"/>
<comment type="subcellular location">
    <subcellularLocation>
        <location evidence="1">Membrane</location>
        <topology evidence="1">Multi-pass membrane protein</topology>
    </subcellularLocation>
</comment>
<accession>A0A3D8T8Z6</accession>
<protein>
    <recommendedName>
        <fullName evidence="8">Amino acid permease/ SLC12A domain-containing protein</fullName>
    </recommendedName>
</protein>
<dbReference type="GO" id="GO:0016020">
    <property type="term" value="C:membrane"/>
    <property type="evidence" value="ECO:0007669"/>
    <property type="project" value="UniProtKB-SubCell"/>
</dbReference>
<dbReference type="InterPro" id="IPR050524">
    <property type="entry name" value="APC_YAT"/>
</dbReference>
<reference evidence="9 10" key="1">
    <citation type="journal article" date="2018" name="IMA Fungus">
        <title>IMA Genome-F 9: Draft genome sequence of Annulohypoxylon stygium, Aspergillus mulundensis, Berkeleyomyces basicola (syn. Thielaviopsis basicola), Ceratocystis smalleyi, two Cercospora beticola strains, Coleophoma cylindrospora, Fusarium fracticaudum, Phialophora cf. hyalina, and Morchella septimelata.</title>
        <authorList>
            <person name="Wingfield B.D."/>
            <person name="Bills G.F."/>
            <person name="Dong Y."/>
            <person name="Huang W."/>
            <person name="Nel W.J."/>
            <person name="Swalarsk-Parry B.S."/>
            <person name="Vaghefi N."/>
            <person name="Wilken P.M."/>
            <person name="An Z."/>
            <person name="de Beer Z.W."/>
            <person name="De Vos L."/>
            <person name="Chen L."/>
            <person name="Duong T.A."/>
            <person name="Gao Y."/>
            <person name="Hammerbacher A."/>
            <person name="Kikkert J.R."/>
            <person name="Li Y."/>
            <person name="Li H."/>
            <person name="Li K."/>
            <person name="Li Q."/>
            <person name="Liu X."/>
            <person name="Ma X."/>
            <person name="Naidoo K."/>
            <person name="Pethybridge S.J."/>
            <person name="Sun J."/>
            <person name="Steenkamp E.T."/>
            <person name="van der Nest M.A."/>
            <person name="van Wyk S."/>
            <person name="Wingfield M.J."/>
            <person name="Xiong C."/>
            <person name="Yue Q."/>
            <person name="Zhang X."/>
        </authorList>
    </citation>
    <scope>NUCLEOTIDE SEQUENCE [LARGE SCALE GENOMIC DNA]</scope>
    <source>
        <strain evidence="9 10">BP5796</strain>
    </source>
</reference>
<feature type="transmembrane region" description="Helical" evidence="7">
    <location>
        <begin position="447"/>
        <end position="470"/>
    </location>
</feature>
<keyword evidence="6 7" id="KW-0472">Membrane</keyword>
<keyword evidence="5 7" id="KW-1133">Transmembrane helix</keyword>
<evidence type="ECO:0000313" key="9">
    <source>
        <dbReference type="EMBL" id="RDW95016.1"/>
    </source>
</evidence>
<dbReference type="PIRSF" id="PIRSF006060">
    <property type="entry name" value="AA_transporter"/>
    <property type="match status" value="1"/>
</dbReference>
<feature type="transmembrane region" description="Helical" evidence="7">
    <location>
        <begin position="377"/>
        <end position="398"/>
    </location>
</feature>
<evidence type="ECO:0000256" key="3">
    <source>
        <dbReference type="ARBA" id="ARBA00022692"/>
    </source>
</evidence>